<dbReference type="EMBL" id="AP019835">
    <property type="protein sequence ID" value="BBM50798.1"/>
    <property type="molecule type" value="Genomic_DNA"/>
</dbReference>
<evidence type="ECO:0000256" key="1">
    <source>
        <dbReference type="SAM" id="Coils"/>
    </source>
</evidence>
<dbReference type="AlphaFoldDB" id="A0A510KGK0"/>
<name>A0A510KGK0_9FUSO</name>
<gene>
    <name evidence="2" type="ORF">JMUB3934_2110</name>
</gene>
<feature type="coiled-coil region" evidence="1">
    <location>
        <begin position="1"/>
        <end position="38"/>
    </location>
</feature>
<dbReference type="Proteomes" id="UP000321501">
    <property type="component" value="Chromosome"/>
</dbReference>
<protein>
    <submittedName>
        <fullName evidence="2">Uncharacterized protein</fullName>
    </submittedName>
</protein>
<accession>A0A510KGK0</accession>
<sequence length="68" mass="8273">MRKYEKKMPNVRKNIQKIQKHKNYNEDIESVLKKLDREINGYKLYERHLTSIYELMELGIKITAVAYN</sequence>
<proteinExistence type="predicted"/>
<keyword evidence="1" id="KW-0175">Coiled coil</keyword>
<evidence type="ECO:0000313" key="2">
    <source>
        <dbReference type="EMBL" id="BBM50798.1"/>
    </source>
</evidence>
<evidence type="ECO:0000313" key="3">
    <source>
        <dbReference type="Proteomes" id="UP000321501"/>
    </source>
</evidence>
<organism evidence="2 3">
    <name type="scientific">Leptotrichia wadei</name>
    <dbReference type="NCBI Taxonomy" id="157687"/>
    <lineage>
        <taxon>Bacteria</taxon>
        <taxon>Fusobacteriati</taxon>
        <taxon>Fusobacteriota</taxon>
        <taxon>Fusobacteriia</taxon>
        <taxon>Fusobacteriales</taxon>
        <taxon>Leptotrichiaceae</taxon>
        <taxon>Leptotrichia</taxon>
    </lineage>
</organism>
<dbReference type="RefSeq" id="WP_146964899.1">
    <property type="nucleotide sequence ID" value="NZ_AP019835.1"/>
</dbReference>
<reference evidence="2 3" key="1">
    <citation type="submission" date="2019-07" db="EMBL/GenBank/DDBJ databases">
        <title>Complete Genome Sequence of Leptotrichia wadei Strain JMUB3934.</title>
        <authorList>
            <person name="Watanabe S."/>
            <person name="Cui L."/>
        </authorList>
    </citation>
    <scope>NUCLEOTIDE SEQUENCE [LARGE SCALE GENOMIC DNA]</scope>
    <source>
        <strain evidence="2 3">JMUB3934</strain>
    </source>
</reference>